<proteinExistence type="predicted"/>
<evidence type="ECO:0000256" key="1">
    <source>
        <dbReference type="SAM" id="Phobius"/>
    </source>
</evidence>
<protein>
    <submittedName>
        <fullName evidence="2">Uncharacterized protein</fullName>
    </submittedName>
</protein>
<dbReference type="AlphaFoldDB" id="A0A2Y9BCD9"/>
<dbReference type="RefSeq" id="WP_109730980.1">
    <property type="nucleotide sequence ID" value="NZ_BAAACK010000018.1"/>
</dbReference>
<keyword evidence="1" id="KW-0472">Membrane</keyword>
<dbReference type="InterPro" id="IPR027417">
    <property type="entry name" value="P-loop_NTPase"/>
</dbReference>
<accession>A0A2Y9BCD9</accession>
<keyword evidence="1" id="KW-0812">Transmembrane</keyword>
<dbReference type="Proteomes" id="UP000245845">
    <property type="component" value="Unassembled WGS sequence"/>
</dbReference>
<dbReference type="CDD" id="cd00267">
    <property type="entry name" value="ABC_ATPase"/>
    <property type="match status" value="1"/>
</dbReference>
<evidence type="ECO:0000313" key="2">
    <source>
        <dbReference type="EMBL" id="PWJ29845.1"/>
    </source>
</evidence>
<gene>
    <name evidence="2" type="ORF">A8806_105147</name>
</gene>
<feature type="transmembrane region" description="Helical" evidence="1">
    <location>
        <begin position="43"/>
        <end position="65"/>
    </location>
</feature>
<evidence type="ECO:0000313" key="3">
    <source>
        <dbReference type="Proteomes" id="UP000245845"/>
    </source>
</evidence>
<dbReference type="EMBL" id="QGDL01000005">
    <property type="protein sequence ID" value="PWJ29845.1"/>
    <property type="molecule type" value="Genomic_DNA"/>
</dbReference>
<comment type="caution">
    <text evidence="2">The sequence shown here is derived from an EMBL/GenBank/DDBJ whole genome shotgun (WGS) entry which is preliminary data.</text>
</comment>
<name>A0A2Y9BCD9_9FIRM</name>
<reference evidence="2 3" key="1">
    <citation type="submission" date="2018-05" db="EMBL/GenBank/DDBJ databases">
        <title>The Hungate 1000. A catalogue of reference genomes from the rumen microbiome.</title>
        <authorList>
            <person name="Kelly W."/>
        </authorList>
    </citation>
    <scope>NUCLEOTIDE SEQUENCE [LARGE SCALE GENOMIC DNA]</scope>
    <source>
        <strain evidence="2 3">NLAE-zl-C242</strain>
    </source>
</reference>
<dbReference type="SUPFAM" id="SSF52540">
    <property type="entry name" value="P-loop containing nucleoside triphosphate hydrolases"/>
    <property type="match status" value="1"/>
</dbReference>
<sequence length="273" mass="31533">MFDGWDTLLIGNRYNWSQWMQSFKAKMKEAEQAEVNYNILNNFISFLIMAGSIIPIIFVTVKMILNNLNSVGMLTAILVTLPRQVSNIQYLSIVIEYLTELVGIKEKINNINDALKKVEHPEKYYGTIEWNNISFSICGREYIFCNLEECMNFLVECVNNGESGRVVIKGKNGSGKTTLLMLIKEYFGNDAYLFPNHTRLYFEKSDVKEYSTGQRFKANIEELIKNNIQSQVKLFLFDEWNANLDIHNQAAVSEYIDQLAATLMVVEVRNREL</sequence>
<dbReference type="Gene3D" id="3.40.50.300">
    <property type="entry name" value="P-loop containing nucleotide triphosphate hydrolases"/>
    <property type="match status" value="1"/>
</dbReference>
<organism evidence="2 3">
    <name type="scientific">Faecalicatena orotica</name>
    <dbReference type="NCBI Taxonomy" id="1544"/>
    <lineage>
        <taxon>Bacteria</taxon>
        <taxon>Bacillati</taxon>
        <taxon>Bacillota</taxon>
        <taxon>Clostridia</taxon>
        <taxon>Lachnospirales</taxon>
        <taxon>Lachnospiraceae</taxon>
        <taxon>Faecalicatena</taxon>
    </lineage>
</organism>
<keyword evidence="1" id="KW-1133">Transmembrane helix</keyword>
<keyword evidence="3" id="KW-1185">Reference proteome</keyword>